<reference evidence="2" key="1">
    <citation type="journal article" date="2015" name="BMC Genomics">
        <title>Genomic and transcriptomic analysis of the endophytic fungus Pestalotiopsis fici reveals its lifestyle and high potential for synthesis of natural products.</title>
        <authorList>
            <person name="Wang X."/>
            <person name="Zhang X."/>
            <person name="Liu L."/>
            <person name="Xiang M."/>
            <person name="Wang W."/>
            <person name="Sun X."/>
            <person name="Che Y."/>
            <person name="Guo L."/>
            <person name="Liu G."/>
            <person name="Guo L."/>
            <person name="Wang C."/>
            <person name="Yin W.B."/>
            <person name="Stadler M."/>
            <person name="Zhang X."/>
            <person name="Liu X."/>
        </authorList>
    </citation>
    <scope>NUCLEOTIDE SEQUENCE [LARGE SCALE GENOMIC DNA]</scope>
    <source>
        <strain evidence="2">W106-1 / CGMCC3.15140</strain>
    </source>
</reference>
<keyword evidence="2" id="KW-1185">Reference proteome</keyword>
<evidence type="ECO:0000313" key="1">
    <source>
        <dbReference type="EMBL" id="ETS79297.1"/>
    </source>
</evidence>
<protein>
    <submittedName>
        <fullName evidence="1">Uncharacterized protein</fullName>
    </submittedName>
</protein>
<evidence type="ECO:0000313" key="2">
    <source>
        <dbReference type="Proteomes" id="UP000030651"/>
    </source>
</evidence>
<dbReference type="InParanoid" id="W3X1Q4"/>
<dbReference type="EMBL" id="KI912114">
    <property type="protein sequence ID" value="ETS79297.1"/>
    <property type="molecule type" value="Genomic_DNA"/>
</dbReference>
<name>W3X1Q4_PESFW</name>
<gene>
    <name evidence="1" type="ORF">PFICI_09150</name>
</gene>
<dbReference type="HOGENOM" id="CLU_562721_0_0_1"/>
<dbReference type="AlphaFoldDB" id="W3X1Q4"/>
<proteinExistence type="predicted"/>
<dbReference type="KEGG" id="pfy:PFICI_09150"/>
<sequence length="485" mass="55840">MDLIALPQEILQHIAAQFCSHCTPRHCHDVAEPHDRSDRHALWAMCLTSTTLRQVSQNILYHSVLLERTSELNYFLRKVTLSDILTRAVTHVFICGDMIEHFKPRNGRLGGNKVQGCSSSWSTIALVTAMFPRLEHCEVGFRSGSQEDNSPSGSGNSDSDIPCNCVHLTTKLYRHCDSVLGTDKGDLHLRRLVLRKLPPVTRQCKKSYAFFSRLKVDTLHLVQSKIFWRQFQRVIEFVEPKSVIYEADRKAKLAAIPKRYAWLPGTFPDVEFHPFDLPMILSPVRKTLRNLHIDLRTQCWFPRCAGRIDSLQEFTKVETLFLDMATIFKWRELQGSEGEKFYICPDHTEDNRLLKALPRQIVNLQLVRCKQVDPSTFAYTLQKFADSIGEGRYPKLKCVKIDVDLMDPAWFKVILFDPAPEIEKLLNEYWCDELPKTFAEHGVQLVYDDPPLDPSDTRVKPMDMVWSLGSHHGPIVHQVAREDTE</sequence>
<accession>W3X1Q4</accession>
<dbReference type="RefSeq" id="XP_007835922.1">
    <property type="nucleotide sequence ID" value="XM_007837731.1"/>
</dbReference>
<dbReference type="Proteomes" id="UP000030651">
    <property type="component" value="Unassembled WGS sequence"/>
</dbReference>
<dbReference type="GeneID" id="19274163"/>
<organism evidence="1 2">
    <name type="scientific">Pestalotiopsis fici (strain W106-1 / CGMCC3.15140)</name>
    <dbReference type="NCBI Taxonomy" id="1229662"/>
    <lineage>
        <taxon>Eukaryota</taxon>
        <taxon>Fungi</taxon>
        <taxon>Dikarya</taxon>
        <taxon>Ascomycota</taxon>
        <taxon>Pezizomycotina</taxon>
        <taxon>Sordariomycetes</taxon>
        <taxon>Xylariomycetidae</taxon>
        <taxon>Amphisphaeriales</taxon>
        <taxon>Sporocadaceae</taxon>
        <taxon>Pestalotiopsis</taxon>
    </lineage>
</organism>